<dbReference type="PANTHER" id="PTHR45689">
    <property type="entry name" value="I[[H]] CHANNEL, ISOFORM E"/>
    <property type="match status" value="1"/>
</dbReference>
<reference evidence="2" key="1">
    <citation type="submission" date="2022-03" db="EMBL/GenBank/DDBJ databases">
        <authorList>
            <person name="Martin H S."/>
        </authorList>
    </citation>
    <scope>NUCLEOTIDE SEQUENCE</scope>
</reference>
<feature type="transmembrane region" description="Helical" evidence="1">
    <location>
        <begin position="80"/>
        <end position="99"/>
    </location>
</feature>
<feature type="transmembrane region" description="Helical" evidence="1">
    <location>
        <begin position="111"/>
        <end position="130"/>
    </location>
</feature>
<dbReference type="Proteomes" id="UP000837857">
    <property type="component" value="Chromosome 2"/>
</dbReference>
<evidence type="ECO:0008006" key="4">
    <source>
        <dbReference type="Google" id="ProtNLM"/>
    </source>
</evidence>
<organism evidence="2 3">
    <name type="scientific">Iphiclides podalirius</name>
    <name type="common">scarce swallowtail</name>
    <dbReference type="NCBI Taxonomy" id="110791"/>
    <lineage>
        <taxon>Eukaryota</taxon>
        <taxon>Metazoa</taxon>
        <taxon>Ecdysozoa</taxon>
        <taxon>Arthropoda</taxon>
        <taxon>Hexapoda</taxon>
        <taxon>Insecta</taxon>
        <taxon>Pterygota</taxon>
        <taxon>Neoptera</taxon>
        <taxon>Endopterygota</taxon>
        <taxon>Lepidoptera</taxon>
        <taxon>Glossata</taxon>
        <taxon>Ditrysia</taxon>
        <taxon>Papilionoidea</taxon>
        <taxon>Papilionidae</taxon>
        <taxon>Papilioninae</taxon>
        <taxon>Iphiclides</taxon>
    </lineage>
</organism>
<feature type="transmembrane region" description="Helical" evidence="1">
    <location>
        <begin position="296"/>
        <end position="321"/>
    </location>
</feature>
<name>A0ABN8IDN3_9NEOP</name>
<dbReference type="EMBL" id="OW152814">
    <property type="protein sequence ID" value="CAH2050962.1"/>
    <property type="molecule type" value="Genomic_DNA"/>
</dbReference>
<evidence type="ECO:0000313" key="2">
    <source>
        <dbReference type="EMBL" id="CAH2050962.1"/>
    </source>
</evidence>
<dbReference type="Gene3D" id="1.10.287.70">
    <property type="match status" value="1"/>
</dbReference>
<evidence type="ECO:0000256" key="1">
    <source>
        <dbReference type="SAM" id="Phobius"/>
    </source>
</evidence>
<keyword evidence="1" id="KW-0812">Transmembrane</keyword>
<keyword evidence="1" id="KW-0472">Membrane</keyword>
<accession>A0ABN8IDN3</accession>
<feature type="transmembrane region" description="Helical" evidence="1">
    <location>
        <begin position="267"/>
        <end position="284"/>
    </location>
</feature>
<dbReference type="InterPro" id="IPR051413">
    <property type="entry name" value="K/Na_HCN_channel"/>
</dbReference>
<dbReference type="Gene3D" id="1.10.287.630">
    <property type="entry name" value="Helix hairpin bin"/>
    <property type="match status" value="1"/>
</dbReference>
<gene>
    <name evidence="2" type="ORF">IPOD504_LOCUS7809</name>
</gene>
<feature type="non-terminal residue" evidence="2">
    <location>
        <position position="423"/>
    </location>
</feature>
<proteinExistence type="predicted"/>
<feature type="transmembrane region" description="Helical" evidence="1">
    <location>
        <begin position="207"/>
        <end position="228"/>
    </location>
</feature>
<dbReference type="InterPro" id="IPR018490">
    <property type="entry name" value="cNMP-bd_dom_sf"/>
</dbReference>
<dbReference type="SUPFAM" id="SSF51206">
    <property type="entry name" value="cAMP-binding domain-like"/>
    <property type="match status" value="1"/>
</dbReference>
<dbReference type="PANTHER" id="PTHR45689:SF14">
    <property type="entry name" value="CYCLIC NUCLEOTIDE-GATED CATION CHANNEL SUBUNIT A-LIKE PROTEIN"/>
    <property type="match status" value="1"/>
</dbReference>
<protein>
    <recommendedName>
        <fullName evidence="4">Odorant receptor</fullName>
    </recommendedName>
</protein>
<evidence type="ECO:0000313" key="3">
    <source>
        <dbReference type="Proteomes" id="UP000837857"/>
    </source>
</evidence>
<keyword evidence="1" id="KW-1133">Transmembrane helix</keyword>
<keyword evidence="3" id="KW-1185">Reference proteome</keyword>
<dbReference type="SUPFAM" id="SSF81324">
    <property type="entry name" value="Voltage-gated potassium channels"/>
    <property type="match status" value="1"/>
</dbReference>
<sequence length="423" mass="49748">MNSRHDRICTLPPPPVFLDLAPTASFWQRVLFRARWTALPWEGHHGSAELIRSRRNLLLERRRQLSGHWMLCHPYSILKFGWDCFYSALTFVVFIYMPFQVFLNCPPPDDAFVLLCDAVAFLDIGATFLTGYTDEESKRVVLQPRAIARRYLRGGFATDLVAALPLQLYSEFDKCTFPTHTAMYLFKLPRLRPMQQKWVNLRKQLDLSYIATALLTVFFRTVLFFHWMTYIHYQVPLLCLGMHDTDTEWMKRFRSVWLPYESVLRKYTANLYLTCGLCIGAGYYTPVTVNIVPELLLTSFMGIVGLFFFVYCFTTLLRLVIYMQQEAFRYHGRLKELTEYMSLKRLPGPLRRKILLFLDHEFSAGYFNERHIMNTINERIKQDINMHCCKRLVDKVPMFGGMPIALTNTIIFGLIEYCICRER</sequence>